<keyword evidence="5 6" id="KW-0472">Membrane</keyword>
<evidence type="ECO:0000256" key="1">
    <source>
        <dbReference type="ARBA" id="ARBA00004651"/>
    </source>
</evidence>
<dbReference type="EMBL" id="PCGW01000012">
    <property type="protein sequence ID" value="PHO20359.1"/>
    <property type="molecule type" value="Genomic_DNA"/>
</dbReference>
<evidence type="ECO:0000313" key="11">
    <source>
        <dbReference type="Proteomes" id="UP000226080"/>
    </source>
</evidence>
<dbReference type="KEGG" id="aact:ACT75_06075"/>
<dbReference type="RefSeq" id="WP_005539569.1">
    <property type="nucleotide sequence ID" value="NZ_CP012959.1"/>
</dbReference>
<feature type="transmembrane region" description="Helical" evidence="6">
    <location>
        <begin position="39"/>
        <end position="61"/>
    </location>
</feature>
<keyword evidence="2" id="KW-1003">Cell membrane</keyword>
<evidence type="ECO:0000313" key="10">
    <source>
        <dbReference type="Proteomes" id="UP000072236"/>
    </source>
</evidence>
<protein>
    <submittedName>
        <fullName evidence="7">ATP synthase F0F1 subunit I</fullName>
    </submittedName>
    <submittedName>
        <fullName evidence="9">F0F1 ATP synthase subunit I</fullName>
    </submittedName>
</protein>
<organism evidence="9 12">
    <name type="scientific">Aggregatibacter actinomycetemcomitans</name>
    <name type="common">Actinobacillus actinomycetemcomitans</name>
    <name type="synonym">Haemophilus actinomycetemcomitans</name>
    <dbReference type="NCBI Taxonomy" id="714"/>
    <lineage>
        <taxon>Bacteria</taxon>
        <taxon>Pseudomonadati</taxon>
        <taxon>Pseudomonadota</taxon>
        <taxon>Gammaproteobacteria</taxon>
        <taxon>Pasteurellales</taxon>
        <taxon>Pasteurellaceae</taxon>
        <taxon>Aggregatibacter</taxon>
    </lineage>
</organism>
<dbReference type="EMBL" id="VSED01000012">
    <property type="protein sequence ID" value="TYA39051.1"/>
    <property type="molecule type" value="Genomic_DNA"/>
</dbReference>
<evidence type="ECO:0000256" key="5">
    <source>
        <dbReference type="ARBA" id="ARBA00023136"/>
    </source>
</evidence>
<evidence type="ECO:0000256" key="2">
    <source>
        <dbReference type="ARBA" id="ARBA00022475"/>
    </source>
</evidence>
<sequence>MSRVLAQARAKYKKSIYIEFFVGLVLSSIIALLANTQSAVDFCLGFLAAFIPFSIFVYVVFYRNQDLSKKLTALYHGEAIKFVLTILLIIFSFKWLSVTYFIIFFTGFFTALMLNNIIPFLLNRS</sequence>
<feature type="transmembrane region" description="Helical" evidence="6">
    <location>
        <begin position="16"/>
        <end position="33"/>
    </location>
</feature>
<dbReference type="Pfam" id="PF03899">
    <property type="entry name" value="ATP-synt_I"/>
    <property type="match status" value="1"/>
</dbReference>
<name>A0A5D0EKY3_AGGAC</name>
<keyword evidence="11" id="KW-1185">Reference proteome</keyword>
<evidence type="ECO:0000256" key="6">
    <source>
        <dbReference type="SAM" id="Phobius"/>
    </source>
</evidence>
<keyword evidence="4 6" id="KW-1133">Transmembrane helix</keyword>
<evidence type="ECO:0000256" key="3">
    <source>
        <dbReference type="ARBA" id="ARBA00022692"/>
    </source>
</evidence>
<reference evidence="8 11" key="2">
    <citation type="submission" date="2017-10" db="EMBL/GenBank/DDBJ databases">
        <title>Draft genome sequences of Aggregatibacter actinomycetemcomitans strains 310a and 310b.</title>
        <authorList>
            <person name="May A.C."/>
            <person name="Ohta H."/>
            <person name="Maeda H."/>
            <person name="Kokeguchi S."/>
            <person name="Cugini C."/>
        </authorList>
    </citation>
    <scope>NUCLEOTIDE SEQUENCE [LARGE SCALE GENOMIC DNA]</scope>
    <source>
        <strain evidence="8 11">310b</strain>
    </source>
</reference>
<dbReference type="GO" id="GO:0005886">
    <property type="term" value="C:plasma membrane"/>
    <property type="evidence" value="ECO:0007669"/>
    <property type="project" value="UniProtKB-SubCell"/>
</dbReference>
<keyword evidence="3 6" id="KW-0812">Transmembrane</keyword>
<evidence type="ECO:0000313" key="12">
    <source>
        <dbReference type="Proteomes" id="UP000323012"/>
    </source>
</evidence>
<dbReference type="Proteomes" id="UP000072236">
    <property type="component" value="Chromosome"/>
</dbReference>
<feature type="transmembrane region" description="Helical" evidence="6">
    <location>
        <begin position="99"/>
        <end position="122"/>
    </location>
</feature>
<gene>
    <name evidence="7" type="ORF">ACT75_06075</name>
    <name evidence="8" type="ORF">CQR80_07060</name>
    <name evidence="9" type="ORF">FXB79_05780</name>
</gene>
<dbReference type="OrthoDB" id="5771248at2"/>
<reference evidence="9 12" key="3">
    <citation type="submission" date="2019-08" db="EMBL/GenBank/DDBJ databases">
        <title>Whole genome sequencing of Aggregatibacter actinomycetemcomitans cultured from blood stream infections in Denmark reveals a novel phylogenetic lineage expressing serotype a membrane O polysaccharide.</title>
        <authorList>
            <person name="Nedergaard S."/>
            <person name="Kobel C.M."/>
            <person name="Nielsen M.B."/>
            <person name="Moeller R.T."/>
            <person name="Jensen A.B."/>
            <person name="Noerskov-Lauritsen N."/>
        </authorList>
    </citation>
    <scope>NUCLEOTIDE SEQUENCE [LARGE SCALE GENOMIC DNA]</scope>
    <source>
        <strain evidence="9 12">PN_563</strain>
    </source>
</reference>
<dbReference type="Proteomes" id="UP000323012">
    <property type="component" value="Unassembled WGS sequence"/>
</dbReference>
<evidence type="ECO:0000256" key="4">
    <source>
        <dbReference type="ARBA" id="ARBA00022989"/>
    </source>
</evidence>
<accession>A0A5D0EKY3</accession>
<dbReference type="InterPro" id="IPR005598">
    <property type="entry name" value="ATP_synth_I"/>
</dbReference>
<dbReference type="EMBL" id="CP012959">
    <property type="protein sequence ID" value="AMQ94130.1"/>
    <property type="molecule type" value="Genomic_DNA"/>
</dbReference>
<dbReference type="AlphaFoldDB" id="A0A5D0EKY3"/>
<reference evidence="7 10" key="1">
    <citation type="submission" date="2015-10" db="EMBL/GenBank/DDBJ databases">
        <title>Tn-seq of a polymicrobial infection.</title>
        <authorList>
            <person name="Stacy A."/>
            <person name="Rumbaugh K.P."/>
            <person name="Whiteley M."/>
        </authorList>
    </citation>
    <scope>NUCLEOTIDE SEQUENCE [LARGE SCALE GENOMIC DNA]</scope>
    <source>
        <strain evidence="7 10">624</strain>
    </source>
</reference>
<comment type="subcellular location">
    <subcellularLocation>
        <location evidence="1">Cell membrane</location>
        <topology evidence="1">Multi-pass membrane protein</topology>
    </subcellularLocation>
</comment>
<evidence type="ECO:0000313" key="7">
    <source>
        <dbReference type="EMBL" id="AMQ94130.1"/>
    </source>
</evidence>
<evidence type="ECO:0000313" key="9">
    <source>
        <dbReference type="EMBL" id="TYA39051.1"/>
    </source>
</evidence>
<dbReference type="NCBIfam" id="NF004763">
    <property type="entry name" value="PRK06099.1"/>
    <property type="match status" value="1"/>
</dbReference>
<dbReference type="Proteomes" id="UP000226080">
    <property type="component" value="Unassembled WGS sequence"/>
</dbReference>
<evidence type="ECO:0000313" key="8">
    <source>
        <dbReference type="EMBL" id="PHO20359.1"/>
    </source>
</evidence>
<proteinExistence type="predicted"/>
<feature type="transmembrane region" description="Helical" evidence="6">
    <location>
        <begin position="73"/>
        <end position="93"/>
    </location>
</feature>